<keyword evidence="4" id="KW-0808">Transferase</keyword>
<dbReference type="EC" id="2.7.13.3" evidence="2"/>
<evidence type="ECO:0000256" key="4">
    <source>
        <dbReference type="ARBA" id="ARBA00022679"/>
    </source>
</evidence>
<comment type="catalytic activity">
    <reaction evidence="1">
        <text>ATP + protein L-histidine = ADP + protein N-phospho-L-histidine.</text>
        <dbReference type="EC" id="2.7.13.3"/>
    </reaction>
</comment>
<name>A0ABN1KJY8_9BURK</name>
<dbReference type="Gene3D" id="3.30.565.10">
    <property type="entry name" value="Histidine kinase-like ATPase, C-terminal domain"/>
    <property type="match status" value="1"/>
</dbReference>
<keyword evidence="8" id="KW-1185">Reference proteome</keyword>
<dbReference type="Gene3D" id="1.10.287.130">
    <property type="match status" value="1"/>
</dbReference>
<dbReference type="Proteomes" id="UP001500279">
    <property type="component" value="Unassembled WGS sequence"/>
</dbReference>
<keyword evidence="5" id="KW-0418">Kinase</keyword>
<protein>
    <recommendedName>
        <fullName evidence="2">histidine kinase</fullName>
        <ecNumber evidence="2">2.7.13.3</ecNumber>
    </recommendedName>
</protein>
<dbReference type="InterPro" id="IPR036890">
    <property type="entry name" value="HATPase_C_sf"/>
</dbReference>
<keyword evidence="3" id="KW-0597">Phosphoprotein</keyword>
<evidence type="ECO:0000256" key="2">
    <source>
        <dbReference type="ARBA" id="ARBA00012438"/>
    </source>
</evidence>
<reference evidence="7 8" key="1">
    <citation type="journal article" date="2019" name="Int. J. Syst. Evol. Microbiol.">
        <title>The Global Catalogue of Microorganisms (GCM) 10K type strain sequencing project: providing services to taxonomists for standard genome sequencing and annotation.</title>
        <authorList>
            <consortium name="The Broad Institute Genomics Platform"/>
            <consortium name="The Broad Institute Genome Sequencing Center for Infectious Disease"/>
            <person name="Wu L."/>
            <person name="Ma J."/>
        </authorList>
    </citation>
    <scope>NUCLEOTIDE SEQUENCE [LARGE SCALE GENOMIC DNA]</scope>
    <source>
        <strain evidence="7 8">JCM 15503</strain>
    </source>
</reference>
<evidence type="ECO:0000256" key="5">
    <source>
        <dbReference type="ARBA" id="ARBA00022777"/>
    </source>
</evidence>
<evidence type="ECO:0000313" key="7">
    <source>
        <dbReference type="EMBL" id="GAA0769124.1"/>
    </source>
</evidence>
<comment type="caution">
    <text evidence="7">The sequence shown here is derived from an EMBL/GenBank/DDBJ whole genome shotgun (WGS) entry which is preliminary data.</text>
</comment>
<evidence type="ECO:0000313" key="8">
    <source>
        <dbReference type="Proteomes" id="UP001500279"/>
    </source>
</evidence>
<gene>
    <name evidence="7" type="ORF">GCM10009107_59650</name>
</gene>
<proteinExistence type="predicted"/>
<evidence type="ECO:0000256" key="3">
    <source>
        <dbReference type="ARBA" id="ARBA00022553"/>
    </source>
</evidence>
<dbReference type="SUPFAM" id="SSF47384">
    <property type="entry name" value="Homodimeric domain of signal transducing histidine kinase"/>
    <property type="match status" value="1"/>
</dbReference>
<dbReference type="Pfam" id="PF00512">
    <property type="entry name" value="HisKA"/>
    <property type="match status" value="1"/>
</dbReference>
<dbReference type="PANTHER" id="PTHR45436:SF5">
    <property type="entry name" value="SENSOR HISTIDINE KINASE TRCS"/>
    <property type="match status" value="1"/>
</dbReference>
<dbReference type="PANTHER" id="PTHR45436">
    <property type="entry name" value="SENSOR HISTIDINE KINASE YKOH"/>
    <property type="match status" value="1"/>
</dbReference>
<dbReference type="CDD" id="cd00082">
    <property type="entry name" value="HisKA"/>
    <property type="match status" value="1"/>
</dbReference>
<dbReference type="PROSITE" id="PS50109">
    <property type="entry name" value="HIS_KIN"/>
    <property type="match status" value="1"/>
</dbReference>
<evidence type="ECO:0000256" key="1">
    <source>
        <dbReference type="ARBA" id="ARBA00000085"/>
    </source>
</evidence>
<sequence length="240" mass="24375">MPPCADPAREAPPPPVLPAGPLLALLGHELRGPLGVISNAAHLLDRGGEQPRLRADAVALLHRQTARLQALLDELQALGDLCSQAPPSSAPEPRPPPVALAEAVQAVLASLQPLAHPLVLALPAEALLLRVSPGRLALMLGNLLRHALQGATGPARLGASALQGQACIVLQVPAGPGGAEPSLAFDWAGRPAATGLAAGSGVAQRLGLPLVRHLAQAEGGRAEAEAGPQGTCFRLWLPLG</sequence>
<dbReference type="InterPro" id="IPR003661">
    <property type="entry name" value="HisK_dim/P_dom"/>
</dbReference>
<evidence type="ECO:0000259" key="6">
    <source>
        <dbReference type="PROSITE" id="PS50109"/>
    </source>
</evidence>
<dbReference type="InterPro" id="IPR005467">
    <property type="entry name" value="His_kinase_dom"/>
</dbReference>
<dbReference type="InterPro" id="IPR036097">
    <property type="entry name" value="HisK_dim/P_sf"/>
</dbReference>
<organism evidence="7 8">
    <name type="scientific">Ideonella azotifigens</name>
    <dbReference type="NCBI Taxonomy" id="513160"/>
    <lineage>
        <taxon>Bacteria</taxon>
        <taxon>Pseudomonadati</taxon>
        <taxon>Pseudomonadota</taxon>
        <taxon>Betaproteobacteria</taxon>
        <taxon>Burkholderiales</taxon>
        <taxon>Sphaerotilaceae</taxon>
        <taxon>Ideonella</taxon>
    </lineage>
</organism>
<accession>A0ABN1KJY8</accession>
<feature type="domain" description="Histidine kinase" evidence="6">
    <location>
        <begin position="25"/>
        <end position="240"/>
    </location>
</feature>
<dbReference type="EMBL" id="BAAAEW010000047">
    <property type="protein sequence ID" value="GAA0769124.1"/>
    <property type="molecule type" value="Genomic_DNA"/>
</dbReference>
<dbReference type="SUPFAM" id="SSF55874">
    <property type="entry name" value="ATPase domain of HSP90 chaperone/DNA topoisomerase II/histidine kinase"/>
    <property type="match status" value="1"/>
</dbReference>
<dbReference type="InterPro" id="IPR050428">
    <property type="entry name" value="TCS_sensor_his_kinase"/>
</dbReference>